<dbReference type="EMBL" id="CAJNJA010029772">
    <property type="protein sequence ID" value="CAE7633984.1"/>
    <property type="molecule type" value="Genomic_DNA"/>
</dbReference>
<organism evidence="1 2">
    <name type="scientific">Symbiodinium necroappetens</name>
    <dbReference type="NCBI Taxonomy" id="1628268"/>
    <lineage>
        <taxon>Eukaryota</taxon>
        <taxon>Sar</taxon>
        <taxon>Alveolata</taxon>
        <taxon>Dinophyceae</taxon>
        <taxon>Suessiales</taxon>
        <taxon>Symbiodiniaceae</taxon>
        <taxon>Symbiodinium</taxon>
    </lineage>
</organism>
<proteinExistence type="predicted"/>
<feature type="non-terminal residue" evidence="1">
    <location>
        <position position="1"/>
    </location>
</feature>
<name>A0A812VR73_9DINO</name>
<comment type="caution">
    <text evidence="1">The sequence shown here is derived from an EMBL/GenBank/DDBJ whole genome shotgun (WGS) entry which is preliminary data.</text>
</comment>
<dbReference type="OrthoDB" id="10273717at2759"/>
<feature type="non-terminal residue" evidence="1">
    <location>
        <position position="120"/>
    </location>
</feature>
<evidence type="ECO:0000313" key="2">
    <source>
        <dbReference type="Proteomes" id="UP000601435"/>
    </source>
</evidence>
<reference evidence="1" key="1">
    <citation type="submission" date="2021-02" db="EMBL/GenBank/DDBJ databases">
        <authorList>
            <person name="Dougan E. K."/>
            <person name="Rhodes N."/>
            <person name="Thang M."/>
            <person name="Chan C."/>
        </authorList>
    </citation>
    <scope>NUCLEOTIDE SEQUENCE</scope>
</reference>
<protein>
    <submittedName>
        <fullName evidence="1">Uncharacterized protein</fullName>
    </submittedName>
</protein>
<keyword evidence="2" id="KW-1185">Reference proteome</keyword>
<sequence length="120" mass="12932">AIVLSEDFAALGEVAPCCGMGASSAEFQELLGVPLAACVVPLRRSLAGLQERLGEQQVATLLKTKAGQIFAFALQLPLLTYDKPCYKDQTNPVAVAAAFREVGSAYEWADTKKFVARHFR</sequence>
<dbReference type="AlphaFoldDB" id="A0A812VR73"/>
<accession>A0A812VR73</accession>
<evidence type="ECO:0000313" key="1">
    <source>
        <dbReference type="EMBL" id="CAE7633984.1"/>
    </source>
</evidence>
<dbReference type="Proteomes" id="UP000601435">
    <property type="component" value="Unassembled WGS sequence"/>
</dbReference>
<gene>
    <name evidence="1" type="ORF">SNEC2469_LOCUS17875</name>
</gene>